<organism evidence="1 2">
    <name type="scientific">Coniosporium uncinatum</name>
    <dbReference type="NCBI Taxonomy" id="93489"/>
    <lineage>
        <taxon>Eukaryota</taxon>
        <taxon>Fungi</taxon>
        <taxon>Dikarya</taxon>
        <taxon>Ascomycota</taxon>
        <taxon>Pezizomycotina</taxon>
        <taxon>Dothideomycetes</taxon>
        <taxon>Dothideomycetes incertae sedis</taxon>
        <taxon>Coniosporium</taxon>
    </lineage>
</organism>
<name>A0ACC3DHM6_9PEZI</name>
<dbReference type="Proteomes" id="UP001186974">
    <property type="component" value="Unassembled WGS sequence"/>
</dbReference>
<proteinExistence type="predicted"/>
<gene>
    <name evidence="1" type="ORF">LTS18_014148</name>
</gene>
<keyword evidence="2" id="KW-1185">Reference proteome</keyword>
<evidence type="ECO:0000313" key="1">
    <source>
        <dbReference type="EMBL" id="KAK3074838.1"/>
    </source>
</evidence>
<feature type="non-terminal residue" evidence="1">
    <location>
        <position position="95"/>
    </location>
</feature>
<dbReference type="EMBL" id="JAWDJW010004486">
    <property type="protein sequence ID" value="KAK3074838.1"/>
    <property type="molecule type" value="Genomic_DNA"/>
</dbReference>
<accession>A0ACC3DHM6</accession>
<protein>
    <submittedName>
        <fullName evidence="1">Uncharacterized protein</fullName>
    </submittedName>
</protein>
<sequence>MSPSKVSNIEFDKFYNIVDGKQRSAKSNHQGINPATAEPLWDVPIATQQDVDDAVDAAEKAFQKWKKEPIEKRKEAMTKFGDLFQQHSEDFLKLL</sequence>
<comment type="caution">
    <text evidence="1">The sequence shown here is derived from an EMBL/GenBank/DDBJ whole genome shotgun (WGS) entry which is preliminary data.</text>
</comment>
<reference evidence="1" key="1">
    <citation type="submission" date="2024-09" db="EMBL/GenBank/DDBJ databases">
        <title>Black Yeasts Isolated from many extreme environments.</title>
        <authorList>
            <person name="Coleine C."/>
            <person name="Stajich J.E."/>
            <person name="Selbmann L."/>
        </authorList>
    </citation>
    <scope>NUCLEOTIDE SEQUENCE</scope>
    <source>
        <strain evidence="1">CCFEE 5737</strain>
    </source>
</reference>
<evidence type="ECO:0000313" key="2">
    <source>
        <dbReference type="Proteomes" id="UP001186974"/>
    </source>
</evidence>